<sequence>MIIGNNPTKLSKLTIIISMNSVQIPLQGHIFNHSTLTALLKDYARPNDKISDMLAKAELLPLKKGLYTLGGKAAWSVSRGLAANHLHGPSYVSREWMLAYYGWMTERVEEVTSMCLERSRHVSTALGRFSYAAIPARYYATGLTFVQEGDVAFMAATPEKALCDVLVATPRLRIQSVSAMQDYLLENLRLEESDLHSLDAARLHTCAQSGYKTAMLAHLCQLVEALQHD</sequence>
<proteinExistence type="predicted"/>
<organism evidence="1 2">
    <name type="scientific">Thiothrix caldifontis</name>
    <dbReference type="NCBI Taxonomy" id="525918"/>
    <lineage>
        <taxon>Bacteria</taxon>
        <taxon>Pseudomonadati</taxon>
        <taxon>Pseudomonadota</taxon>
        <taxon>Gammaproteobacteria</taxon>
        <taxon>Thiotrichales</taxon>
        <taxon>Thiotrichaceae</taxon>
        <taxon>Thiothrix</taxon>
    </lineage>
</organism>
<evidence type="ECO:0000313" key="1">
    <source>
        <dbReference type="EMBL" id="SEA43438.1"/>
    </source>
</evidence>
<evidence type="ECO:0000313" key="2">
    <source>
        <dbReference type="Proteomes" id="UP000199397"/>
    </source>
</evidence>
<dbReference type="STRING" id="525918.SAMN05660964_01604"/>
<keyword evidence="2" id="KW-1185">Reference proteome</keyword>
<name>A0A1H4B651_9GAMM</name>
<accession>A0A1H4B651</accession>
<protein>
    <recommendedName>
        <fullName evidence="3">Transcriptional regulator, AbiEi antitoxin, Type IV TA system</fullName>
    </recommendedName>
</protein>
<gene>
    <name evidence="1" type="ORF">SAMN05660964_01604</name>
</gene>
<evidence type="ECO:0008006" key="3">
    <source>
        <dbReference type="Google" id="ProtNLM"/>
    </source>
</evidence>
<dbReference type="AlphaFoldDB" id="A0A1H4B651"/>
<dbReference type="EMBL" id="FNQP01000007">
    <property type="protein sequence ID" value="SEA43438.1"/>
    <property type="molecule type" value="Genomic_DNA"/>
</dbReference>
<dbReference type="Proteomes" id="UP000199397">
    <property type="component" value="Unassembled WGS sequence"/>
</dbReference>
<reference evidence="1 2" key="1">
    <citation type="submission" date="2016-10" db="EMBL/GenBank/DDBJ databases">
        <authorList>
            <person name="de Groot N.N."/>
        </authorList>
    </citation>
    <scope>NUCLEOTIDE SEQUENCE [LARGE SCALE GENOMIC DNA]</scope>
    <source>
        <strain evidence="1 2">DSM 21228</strain>
    </source>
</reference>